<accession>A0AA39YMP4</accession>
<evidence type="ECO:0000259" key="4">
    <source>
        <dbReference type="PROSITE" id="PS50975"/>
    </source>
</evidence>
<dbReference type="InterPro" id="IPR013815">
    <property type="entry name" value="ATP_grasp_subdomain_1"/>
</dbReference>
<dbReference type="GO" id="GO:0005524">
    <property type="term" value="F:ATP binding"/>
    <property type="evidence" value="ECO:0007669"/>
    <property type="project" value="UniProtKB-UniRule"/>
</dbReference>
<protein>
    <recommendedName>
        <fullName evidence="4">ATP-grasp domain-containing protein</fullName>
    </recommendedName>
</protein>
<dbReference type="Gene3D" id="3.30.1490.20">
    <property type="entry name" value="ATP-grasp fold, A domain"/>
    <property type="match status" value="1"/>
</dbReference>
<evidence type="ECO:0000313" key="6">
    <source>
        <dbReference type="Proteomes" id="UP001174936"/>
    </source>
</evidence>
<proteinExistence type="inferred from homology"/>
<dbReference type="InterPro" id="IPR011761">
    <property type="entry name" value="ATP-grasp"/>
</dbReference>
<comment type="caution">
    <text evidence="5">The sequence shown here is derived from an EMBL/GenBank/DDBJ whole genome shotgun (WGS) entry which is preliminary data.</text>
</comment>
<evidence type="ECO:0000256" key="2">
    <source>
        <dbReference type="ARBA" id="ARBA00022598"/>
    </source>
</evidence>
<sequence length="382" mass="41899">MAPDRKRKPDASTTPPRVAVLYQAIDPPVINGVTKPRKPGGYRDSGADIAYVLGKSGVQVITPTLRPDPTDDGGWCFPDSEEGILSAIQSGATHLWANTILFAAHPLQASRAITKYADSVQVVGQPPSLVELFDDKEYTNNLLRKHTKLPLPTSYTIDTRNGRNIQLPSALRFPIVAKPIRGRGSHGVRVCHDKSDLLGHLSVILQESPVVMLESFLAGEEATIAVMPPSSETPRFWALPVVTRFNHELDIAPYNGVKAVTSNSRVLSWPEFEADAAYAVVSRQCEQVAKLLNVTAPIRIDVRRFDADRGSPFAIFDINMKPNMTGPGRPGREDQDSLVAMAAKKLGWDYPRLLREVLSTAKVLTKLRELALPSPFANNSNR</sequence>
<dbReference type="GO" id="GO:0008716">
    <property type="term" value="F:D-alanine-D-alanine ligase activity"/>
    <property type="evidence" value="ECO:0007669"/>
    <property type="project" value="InterPro"/>
</dbReference>
<dbReference type="EMBL" id="JAULSV010000001">
    <property type="protein sequence ID" value="KAK0655269.1"/>
    <property type="molecule type" value="Genomic_DNA"/>
</dbReference>
<comment type="similarity">
    <text evidence="1">Belongs to the D-alanine--D-alanine ligase family.</text>
</comment>
<dbReference type="PANTHER" id="PTHR23132">
    <property type="entry name" value="D-ALANINE--D-ALANINE LIGASE"/>
    <property type="match status" value="1"/>
</dbReference>
<feature type="domain" description="ATP-grasp" evidence="4">
    <location>
        <begin position="141"/>
        <end position="359"/>
    </location>
</feature>
<dbReference type="GO" id="GO:0046872">
    <property type="term" value="F:metal ion binding"/>
    <property type="evidence" value="ECO:0007669"/>
    <property type="project" value="InterPro"/>
</dbReference>
<evidence type="ECO:0000256" key="3">
    <source>
        <dbReference type="PROSITE-ProRule" id="PRU00409"/>
    </source>
</evidence>
<organism evidence="5 6">
    <name type="scientific">Cercophora newfieldiana</name>
    <dbReference type="NCBI Taxonomy" id="92897"/>
    <lineage>
        <taxon>Eukaryota</taxon>
        <taxon>Fungi</taxon>
        <taxon>Dikarya</taxon>
        <taxon>Ascomycota</taxon>
        <taxon>Pezizomycotina</taxon>
        <taxon>Sordariomycetes</taxon>
        <taxon>Sordariomycetidae</taxon>
        <taxon>Sordariales</taxon>
        <taxon>Lasiosphaeriaceae</taxon>
        <taxon>Cercophora</taxon>
    </lineage>
</organism>
<dbReference type="Pfam" id="PF07478">
    <property type="entry name" value="Dala_Dala_lig_C"/>
    <property type="match status" value="1"/>
</dbReference>
<evidence type="ECO:0000313" key="5">
    <source>
        <dbReference type="EMBL" id="KAK0655269.1"/>
    </source>
</evidence>
<dbReference type="PROSITE" id="PS50975">
    <property type="entry name" value="ATP_GRASP"/>
    <property type="match status" value="1"/>
</dbReference>
<name>A0AA39YMP4_9PEZI</name>
<keyword evidence="2" id="KW-0436">Ligase</keyword>
<dbReference type="SUPFAM" id="SSF56059">
    <property type="entry name" value="Glutathione synthetase ATP-binding domain-like"/>
    <property type="match status" value="1"/>
</dbReference>
<evidence type="ECO:0000256" key="1">
    <source>
        <dbReference type="ARBA" id="ARBA00010871"/>
    </source>
</evidence>
<reference evidence="5" key="1">
    <citation type="submission" date="2023-06" db="EMBL/GenBank/DDBJ databases">
        <title>Genome-scale phylogeny and comparative genomics of the fungal order Sordariales.</title>
        <authorList>
            <consortium name="Lawrence Berkeley National Laboratory"/>
            <person name="Hensen N."/>
            <person name="Bonometti L."/>
            <person name="Westerberg I."/>
            <person name="Brannstrom I.O."/>
            <person name="Guillou S."/>
            <person name="Cros-Aarteil S."/>
            <person name="Calhoun S."/>
            <person name="Haridas S."/>
            <person name="Kuo A."/>
            <person name="Mondo S."/>
            <person name="Pangilinan J."/>
            <person name="Riley R."/>
            <person name="Labutti K."/>
            <person name="Andreopoulos B."/>
            <person name="Lipzen A."/>
            <person name="Chen C."/>
            <person name="Yanf M."/>
            <person name="Daum C."/>
            <person name="Ng V."/>
            <person name="Clum A."/>
            <person name="Steindorff A."/>
            <person name="Ohm R."/>
            <person name="Martin F."/>
            <person name="Silar P."/>
            <person name="Natvig D."/>
            <person name="Lalanne C."/>
            <person name="Gautier V."/>
            <person name="Ament-Velasquez S.L."/>
            <person name="Kruys A."/>
            <person name="Hutchinson M.I."/>
            <person name="Powell A.J."/>
            <person name="Barry K."/>
            <person name="Miller A.N."/>
            <person name="Grigoriev I.V."/>
            <person name="Debuchy R."/>
            <person name="Gladieux P."/>
            <person name="Thoren M.H."/>
            <person name="Johannesson H."/>
        </authorList>
    </citation>
    <scope>NUCLEOTIDE SEQUENCE</scope>
    <source>
        <strain evidence="5">SMH2532-1</strain>
    </source>
</reference>
<dbReference type="PANTHER" id="PTHR23132:SF23">
    <property type="entry name" value="D-ALANINE--D-ALANINE LIGASE B"/>
    <property type="match status" value="1"/>
</dbReference>
<keyword evidence="6" id="KW-1185">Reference proteome</keyword>
<gene>
    <name evidence="5" type="ORF">B0T16DRAFT_424258</name>
</gene>
<keyword evidence="3" id="KW-0547">Nucleotide-binding</keyword>
<dbReference type="Gene3D" id="3.30.470.20">
    <property type="entry name" value="ATP-grasp fold, B domain"/>
    <property type="match status" value="1"/>
</dbReference>
<dbReference type="AlphaFoldDB" id="A0AA39YMP4"/>
<dbReference type="Proteomes" id="UP001174936">
    <property type="component" value="Unassembled WGS sequence"/>
</dbReference>
<keyword evidence="3" id="KW-0067">ATP-binding</keyword>
<dbReference type="InterPro" id="IPR011095">
    <property type="entry name" value="Dala_Dala_lig_C"/>
</dbReference>